<protein>
    <submittedName>
        <fullName evidence="3">Dynactin subunit 1-like</fullName>
    </submittedName>
</protein>
<organism evidence="2 3">
    <name type="scientific">Agrilus planipennis</name>
    <name type="common">Emerald ash borer</name>
    <name type="synonym">Agrilus marcopoli</name>
    <dbReference type="NCBI Taxonomy" id="224129"/>
    <lineage>
        <taxon>Eukaryota</taxon>
        <taxon>Metazoa</taxon>
        <taxon>Ecdysozoa</taxon>
        <taxon>Arthropoda</taxon>
        <taxon>Hexapoda</taxon>
        <taxon>Insecta</taxon>
        <taxon>Pterygota</taxon>
        <taxon>Neoptera</taxon>
        <taxon>Endopterygota</taxon>
        <taxon>Coleoptera</taxon>
        <taxon>Polyphaga</taxon>
        <taxon>Elateriformia</taxon>
        <taxon>Buprestoidea</taxon>
        <taxon>Buprestidae</taxon>
        <taxon>Agrilinae</taxon>
        <taxon>Agrilus</taxon>
    </lineage>
</organism>
<dbReference type="RefSeq" id="XP_025835854.1">
    <property type="nucleotide sequence ID" value="XM_025980069.1"/>
</dbReference>
<dbReference type="InParanoid" id="A0A7F5RIN0"/>
<reference evidence="3" key="1">
    <citation type="submission" date="2025-08" db="UniProtKB">
        <authorList>
            <consortium name="RefSeq"/>
        </authorList>
    </citation>
    <scope>IDENTIFICATION</scope>
    <source>
        <tissue evidence="3">Entire body</tissue>
    </source>
</reference>
<sequence length="143" mass="16766">MADLAETVEMATLDKEMAEEKAETLQLELEVTKERLEEVTLDLELLKAEMQGKPGDQQEGNVSSYELKQLEQQNARLRETLVRMRDLTAHDKHEFQKLMKDMDQKKSEIAELSSLFRSILKLRFSLITVRTYQMHFKCFVNIE</sequence>
<evidence type="ECO:0000256" key="1">
    <source>
        <dbReference type="SAM" id="Coils"/>
    </source>
</evidence>
<keyword evidence="1" id="KW-0175">Coiled coil</keyword>
<evidence type="ECO:0000313" key="2">
    <source>
        <dbReference type="Proteomes" id="UP000192223"/>
    </source>
</evidence>
<dbReference type="Proteomes" id="UP000192223">
    <property type="component" value="Unplaced"/>
</dbReference>
<proteinExistence type="predicted"/>
<gene>
    <name evidence="3" type="primary">LOC112906242</name>
</gene>
<dbReference type="AlphaFoldDB" id="A0A7F5RIN0"/>
<evidence type="ECO:0000313" key="3">
    <source>
        <dbReference type="RefSeq" id="XP_025835854.1"/>
    </source>
</evidence>
<accession>A0A7F5RIN0</accession>
<name>A0A7F5RIN0_AGRPL</name>
<keyword evidence="2" id="KW-1185">Reference proteome</keyword>
<dbReference type="GeneID" id="112906242"/>
<feature type="coiled-coil region" evidence="1">
    <location>
        <begin position="1"/>
        <end position="115"/>
    </location>
</feature>
<dbReference type="KEGG" id="apln:112906242"/>
<dbReference type="OrthoDB" id="2130750at2759"/>